<evidence type="ECO:0000313" key="3">
    <source>
        <dbReference type="Proteomes" id="UP000293638"/>
    </source>
</evidence>
<keyword evidence="1" id="KW-0812">Transmembrane</keyword>
<organism evidence="2 3">
    <name type="scientific">Motilibacter rhizosphaerae</name>
    <dbReference type="NCBI Taxonomy" id="598652"/>
    <lineage>
        <taxon>Bacteria</taxon>
        <taxon>Bacillati</taxon>
        <taxon>Actinomycetota</taxon>
        <taxon>Actinomycetes</taxon>
        <taxon>Motilibacterales</taxon>
        <taxon>Motilibacteraceae</taxon>
        <taxon>Motilibacter</taxon>
    </lineage>
</organism>
<dbReference type="GO" id="GO:0005886">
    <property type="term" value="C:plasma membrane"/>
    <property type="evidence" value="ECO:0007669"/>
    <property type="project" value="UniProtKB-SubCell"/>
</dbReference>
<comment type="caution">
    <text evidence="2">The sequence shown here is derived from an EMBL/GenBank/DDBJ whole genome shotgun (WGS) entry which is preliminary data.</text>
</comment>
<feature type="transmembrane region" description="Helical" evidence="1">
    <location>
        <begin position="117"/>
        <end position="141"/>
    </location>
</feature>
<dbReference type="PANTHER" id="PTHR37305:SF1">
    <property type="entry name" value="MEMBRANE PROTEIN"/>
    <property type="match status" value="1"/>
</dbReference>
<dbReference type="Proteomes" id="UP000293638">
    <property type="component" value="Unassembled WGS sequence"/>
</dbReference>
<dbReference type="RefSeq" id="WP_130491144.1">
    <property type="nucleotide sequence ID" value="NZ_SGXD01000001.1"/>
</dbReference>
<feature type="transmembrane region" description="Helical" evidence="1">
    <location>
        <begin position="161"/>
        <end position="185"/>
    </location>
</feature>
<feature type="transmembrane region" description="Helical" evidence="1">
    <location>
        <begin position="65"/>
        <end position="86"/>
    </location>
</feature>
<keyword evidence="1" id="KW-1133">Transmembrane helix</keyword>
<sequence>MRSLTLRTEFVRQAGRRRTQLTLGLLGLLPVLLMAALELGGRPSDSAADQFAQLARLATSSGTDFAFFALFVASGFLLVVAVALFCGDTVASEASWGSLRYLLAAPVPRARLLGVKLVAALVWSVATAALLLTVALVVGTARYGWHPLSLPAGGQLPAGVGLVRLLGVVAYVLVSLLSIGALAFLLSVCTDAPLGAVGGAVLITILSNILDQISALGDLRAGLPTHYSVAFLGLLSETAQTGSMVRGAFVSIAYAAVLLALAWWRFLRKDVTS</sequence>
<keyword evidence="3" id="KW-1185">Reference proteome</keyword>
<dbReference type="PANTHER" id="PTHR37305">
    <property type="entry name" value="INTEGRAL MEMBRANE PROTEIN-RELATED"/>
    <property type="match status" value="1"/>
</dbReference>
<protein>
    <submittedName>
        <fullName evidence="2">ABC-2 type transport system permease protein</fullName>
    </submittedName>
</protein>
<accession>A0A4Q7NUW9</accession>
<feature type="transmembrane region" description="Helical" evidence="1">
    <location>
        <begin position="192"/>
        <end position="210"/>
    </location>
</feature>
<reference evidence="2 3" key="1">
    <citation type="submission" date="2019-02" db="EMBL/GenBank/DDBJ databases">
        <title>Genomic Encyclopedia of Type Strains, Phase IV (KMG-IV): sequencing the most valuable type-strain genomes for metagenomic binning, comparative biology and taxonomic classification.</title>
        <authorList>
            <person name="Goeker M."/>
        </authorList>
    </citation>
    <scope>NUCLEOTIDE SEQUENCE [LARGE SCALE GENOMIC DNA]</scope>
    <source>
        <strain evidence="2 3">DSM 45622</strain>
    </source>
</reference>
<proteinExistence type="predicted"/>
<gene>
    <name evidence="2" type="ORF">EV189_0258</name>
</gene>
<dbReference type="GO" id="GO:0140359">
    <property type="term" value="F:ABC-type transporter activity"/>
    <property type="evidence" value="ECO:0007669"/>
    <property type="project" value="InterPro"/>
</dbReference>
<keyword evidence="1" id="KW-0472">Membrane</keyword>
<name>A0A4Q7NUW9_9ACTN</name>
<evidence type="ECO:0000313" key="2">
    <source>
        <dbReference type="EMBL" id="RZS91026.1"/>
    </source>
</evidence>
<feature type="transmembrane region" description="Helical" evidence="1">
    <location>
        <begin position="244"/>
        <end position="264"/>
    </location>
</feature>
<dbReference type="OrthoDB" id="3822483at2"/>
<dbReference type="AlphaFoldDB" id="A0A4Q7NUW9"/>
<dbReference type="Pfam" id="PF12679">
    <property type="entry name" value="ABC2_membrane_2"/>
    <property type="match status" value="1"/>
</dbReference>
<dbReference type="EMBL" id="SGXD01000001">
    <property type="protein sequence ID" value="RZS91026.1"/>
    <property type="molecule type" value="Genomic_DNA"/>
</dbReference>
<evidence type="ECO:0000256" key="1">
    <source>
        <dbReference type="SAM" id="Phobius"/>
    </source>
</evidence>
<feature type="transmembrane region" description="Helical" evidence="1">
    <location>
        <begin position="21"/>
        <end position="37"/>
    </location>
</feature>